<accession>Q0TVM7</accession>
<proteinExistence type="predicted"/>
<dbReference type="HOGENOM" id="CLU_2904939_0_0_1"/>
<reference evidence="2" key="1">
    <citation type="journal article" date="2007" name="Plant Cell">
        <title>Dothideomycete-plant interactions illuminated by genome sequencing and EST analysis of the wheat pathogen Stagonospora nodorum.</title>
        <authorList>
            <person name="Hane J.K."/>
            <person name="Lowe R.G."/>
            <person name="Solomon P.S."/>
            <person name="Tan K.C."/>
            <person name="Schoch C.L."/>
            <person name="Spatafora J.W."/>
            <person name="Crous P.W."/>
            <person name="Kodira C."/>
            <person name="Birren B.W."/>
            <person name="Galagan J.E."/>
            <person name="Torriani S.F."/>
            <person name="McDonald B.A."/>
            <person name="Oliver R.P."/>
        </authorList>
    </citation>
    <scope>NUCLEOTIDE SEQUENCE [LARGE SCALE GENOMIC DNA]</scope>
    <source>
        <strain evidence="2">SN15 / ATCC MYA-4574 / FGSC 10173</strain>
    </source>
</reference>
<dbReference type="AlphaFoldDB" id="Q0TVM7"/>
<evidence type="ECO:0000313" key="2">
    <source>
        <dbReference type="Proteomes" id="UP000001055"/>
    </source>
</evidence>
<dbReference type="EMBL" id="CH445372">
    <property type="protein sequence ID" value="EAT76135.1"/>
    <property type="molecule type" value="Genomic_DNA"/>
</dbReference>
<dbReference type="InParanoid" id="Q0TVM7"/>
<dbReference type="KEGG" id="pno:SNOG_16437"/>
<organism evidence="1 2">
    <name type="scientific">Phaeosphaeria nodorum (strain SN15 / ATCC MYA-4574 / FGSC 10173)</name>
    <name type="common">Glume blotch fungus</name>
    <name type="synonym">Parastagonospora nodorum</name>
    <dbReference type="NCBI Taxonomy" id="321614"/>
    <lineage>
        <taxon>Eukaryota</taxon>
        <taxon>Fungi</taxon>
        <taxon>Dikarya</taxon>
        <taxon>Ascomycota</taxon>
        <taxon>Pezizomycotina</taxon>
        <taxon>Dothideomycetes</taxon>
        <taxon>Pleosporomycetidae</taxon>
        <taxon>Pleosporales</taxon>
        <taxon>Pleosporineae</taxon>
        <taxon>Phaeosphaeriaceae</taxon>
        <taxon>Parastagonospora</taxon>
    </lineage>
</organism>
<dbReference type="GeneID" id="5983485"/>
<sequence>MAVAGVEGSNCDSNAKLLQSTDLQAGAETTTLSYRLATTSRSPRYFGTTVAEEASRNNARLR</sequence>
<protein>
    <submittedName>
        <fullName evidence="1">Uncharacterized protein</fullName>
    </submittedName>
</protein>
<gene>
    <name evidence="1" type="ORF">SNOG_16437</name>
</gene>
<dbReference type="Proteomes" id="UP000001055">
    <property type="component" value="Unassembled WGS sequence"/>
</dbReference>
<dbReference type="RefSeq" id="XP_001806553.1">
    <property type="nucleotide sequence ID" value="XM_001806501.1"/>
</dbReference>
<name>Q0TVM7_PHANO</name>
<evidence type="ECO:0000313" key="1">
    <source>
        <dbReference type="EMBL" id="EAT76135.1"/>
    </source>
</evidence>